<dbReference type="Pfam" id="PF16656">
    <property type="entry name" value="Pur_ac_phosph_N"/>
    <property type="match status" value="1"/>
</dbReference>
<dbReference type="SUPFAM" id="SSF56300">
    <property type="entry name" value="Metallo-dependent phosphatases"/>
    <property type="match status" value="1"/>
</dbReference>
<dbReference type="InterPro" id="IPR004843">
    <property type="entry name" value="Calcineurin-like_PHP"/>
</dbReference>
<dbReference type="OrthoDB" id="9809781at2"/>
<dbReference type="GO" id="GO:0003993">
    <property type="term" value="F:acid phosphatase activity"/>
    <property type="evidence" value="ECO:0007669"/>
    <property type="project" value="InterPro"/>
</dbReference>
<dbReference type="GO" id="GO:0046872">
    <property type="term" value="F:metal ion binding"/>
    <property type="evidence" value="ECO:0007669"/>
    <property type="project" value="InterPro"/>
</dbReference>
<feature type="signal peptide" evidence="3">
    <location>
        <begin position="1"/>
        <end position="23"/>
    </location>
</feature>
<evidence type="ECO:0000256" key="1">
    <source>
        <dbReference type="ARBA" id="ARBA00022729"/>
    </source>
</evidence>
<feature type="domain" description="SLH" evidence="4">
    <location>
        <begin position="1262"/>
        <end position="1325"/>
    </location>
</feature>
<feature type="domain" description="SLH" evidence="4">
    <location>
        <begin position="1203"/>
        <end position="1261"/>
    </location>
</feature>
<comment type="caution">
    <text evidence="5">The sequence shown here is derived from an EMBL/GenBank/DDBJ whole genome shotgun (WGS) entry which is preliminary data.</text>
</comment>
<dbReference type="Pfam" id="PF00149">
    <property type="entry name" value="Metallophos"/>
    <property type="match status" value="1"/>
</dbReference>
<dbReference type="RefSeq" id="WP_116065195.1">
    <property type="nucleotide sequence ID" value="NZ_QRDZ01000043.1"/>
</dbReference>
<evidence type="ECO:0000256" key="2">
    <source>
        <dbReference type="SAM" id="MobiDB-lite"/>
    </source>
</evidence>
<evidence type="ECO:0000313" key="6">
    <source>
        <dbReference type="Proteomes" id="UP000256977"/>
    </source>
</evidence>
<dbReference type="PANTHER" id="PTHR22953">
    <property type="entry name" value="ACID PHOSPHATASE RELATED"/>
    <property type="match status" value="1"/>
</dbReference>
<name>A0A3D9I0V4_9BACL</name>
<evidence type="ECO:0000256" key="3">
    <source>
        <dbReference type="SAM" id="SignalP"/>
    </source>
</evidence>
<dbReference type="InterPro" id="IPR001119">
    <property type="entry name" value="SLH_dom"/>
</dbReference>
<keyword evidence="1 3" id="KW-0732">Signal</keyword>
<dbReference type="InterPro" id="IPR008963">
    <property type="entry name" value="Purple_acid_Pase-like_N"/>
</dbReference>
<dbReference type="PROSITE" id="PS51272">
    <property type="entry name" value="SLH"/>
    <property type="match status" value="3"/>
</dbReference>
<dbReference type="Gene3D" id="2.60.120.430">
    <property type="entry name" value="Galactose-binding lectin"/>
    <property type="match status" value="1"/>
</dbReference>
<feature type="chain" id="PRO_5038706068" evidence="3">
    <location>
        <begin position="24"/>
        <end position="1386"/>
    </location>
</feature>
<dbReference type="Gene3D" id="3.60.21.10">
    <property type="match status" value="1"/>
</dbReference>
<feature type="domain" description="SLH" evidence="4">
    <location>
        <begin position="1329"/>
        <end position="1386"/>
    </location>
</feature>
<evidence type="ECO:0000259" key="4">
    <source>
        <dbReference type="PROSITE" id="PS51272"/>
    </source>
</evidence>
<dbReference type="Pfam" id="PF00395">
    <property type="entry name" value="SLH"/>
    <property type="match status" value="3"/>
</dbReference>
<dbReference type="InterPro" id="IPR039331">
    <property type="entry name" value="PAPs-like"/>
</dbReference>
<dbReference type="InterPro" id="IPR029052">
    <property type="entry name" value="Metallo-depent_PP-like"/>
</dbReference>
<dbReference type="EMBL" id="QRDZ01000043">
    <property type="protein sequence ID" value="RED55398.1"/>
    <property type="molecule type" value="Genomic_DNA"/>
</dbReference>
<feature type="region of interest" description="Disordered" evidence="2">
    <location>
        <begin position="973"/>
        <end position="1021"/>
    </location>
</feature>
<dbReference type="CDD" id="cd08547">
    <property type="entry name" value="Type_II_cohesin"/>
    <property type="match status" value="1"/>
</dbReference>
<reference evidence="5 6" key="1">
    <citation type="submission" date="2018-07" db="EMBL/GenBank/DDBJ databases">
        <title>Genomic Encyclopedia of Type Strains, Phase III (KMG-III): the genomes of soil and plant-associated and newly described type strains.</title>
        <authorList>
            <person name="Whitman W."/>
        </authorList>
    </citation>
    <scope>NUCLEOTIDE SEQUENCE [LARGE SCALE GENOMIC DNA]</scope>
    <source>
        <strain evidence="5 6">CECT 7287</strain>
    </source>
</reference>
<dbReference type="SUPFAM" id="SSF49363">
    <property type="entry name" value="Purple acid phosphatase, N-terminal domain"/>
    <property type="match status" value="1"/>
</dbReference>
<proteinExistence type="predicted"/>
<dbReference type="InterPro" id="IPR015914">
    <property type="entry name" value="PAPs_N"/>
</dbReference>
<protein>
    <submittedName>
        <fullName evidence="5">S-layer family protein</fullName>
    </submittedName>
</protein>
<gene>
    <name evidence="5" type="ORF">DFP98_14342</name>
</gene>
<organism evidence="5 6">
    <name type="scientific">Cohnella phaseoli</name>
    <dbReference type="NCBI Taxonomy" id="456490"/>
    <lineage>
        <taxon>Bacteria</taxon>
        <taxon>Bacillati</taxon>
        <taxon>Bacillota</taxon>
        <taxon>Bacilli</taxon>
        <taxon>Bacillales</taxon>
        <taxon>Paenibacillaceae</taxon>
        <taxon>Cohnella</taxon>
    </lineage>
</organism>
<dbReference type="Gene3D" id="2.60.40.380">
    <property type="entry name" value="Purple acid phosphatase-like, N-terminal"/>
    <property type="match status" value="1"/>
</dbReference>
<keyword evidence="6" id="KW-1185">Reference proteome</keyword>
<accession>A0A3D9I0V4</accession>
<dbReference type="PANTHER" id="PTHR22953:SF153">
    <property type="entry name" value="PURPLE ACID PHOSPHATASE"/>
    <property type="match status" value="1"/>
</dbReference>
<feature type="compositionally biased region" description="Basic and acidic residues" evidence="2">
    <location>
        <begin position="979"/>
        <end position="989"/>
    </location>
</feature>
<sequence>MKSQGRRLINKLFAVMLSLAVLAPYVPQAVIGADTAYAAPSGVVMLEDFENGLGNVRLEKKRVFDGSLSLESNPKYVRNGAYSARIDYDMIGIEDNPSQISIGAVPYTIPIQGYPQKIGMWVYANNDGHLLTTKFRDGNSSSFEMEHYADESVGIDWTGWRYLEVDIEQGKAAPIVLELFLQMKQRDIGKKNKGSIWVDDIRLIYDPVAEDTTVPTLAAVYPTPDQTVNAPISEISLAASDFGTGIDPASLRLTIDGQPFAPSVFENGVAVFSPGAAMGGGYHEAVAEARDLAGNPARIEYTFRVEHGERLAMTAPAEAKSGVPFHVLLQAQDISVAESVYATIQFDPATLQARNVAERADLIGVHTDIDNVGGSVKFSAAGLNGASAAPLANIEFEVNRNAKMERGETYKSVRMIEGGLGYAGDVSIPSFAAPIRYGLGFAYQLEANGTSLGTESIFTVKDGNGAPVPGARIEFTDPNGPQTYVTVTAPQSKVYTNADSSSAVKLELGQGRQLLATVGATSGFVQAFLPDGSGMGWIPSADVQQEDLAQGIGLTDAQGQVRTKLGTLAKGVWFLQAVKDNGLSERLTFAVVPQFGPERPLYVQTYVSEDMATKLSVAWQTAPSVPQNYIQYVKESELPQGNPELAEGHATAAAANSVLQLLSQTENGPKGEIRFHQALVSGLQPNTKYYYRVGYEGHWSDWYGYSTAPSGQNTPVSFVFVTDSHTKEDNGLEIYQRLMGNVFENYPNTRFVMHGGDIVDNGGALNEWNRFWEASSIYATSVPSAQAIGNHDVKSEGKDVFTRGTGFPDNGPDTQKKYAYSFDTGNAHFVVLNSEATEENMIKQAEWLEADLAKSKKKWKVAMFHRPAYHTEAGRDKLIEYTQTYFAPILEKQGVDLVLVGHDHIYARTYPMKQGQPLKNGERGTLYLDGGASGWKFYDGTKYDYLDFVFDDNVAVYSAIEIGQDRIQIQARTENGDLVDDHTIVKKDPSPGTPSPGTPSSPSGGANPNPQPDPSVNESGLPIRSVTDAEWAKAQSEGKLSITIAGAGGEVRLPANASDALKNGGLELTVRGSLVLKLSPAQLRSAAAGLVSGEWLALEVVVDEAAKSAERVRQAQQKEKATLTQVAGAFRISLSSLDADGKREHKNGAANATLTIPAGTKNKLTGVYEIAADGTATYVKGKRTANGTEVDLVPGRTYMLLDYKMSYADLPSGHWAYEYVAQLAASRSVNGIDGERFAPNREVTRAEFTAMLVRELGLQASSQAGFADVAQGTWYAEAIAAAKEAGLVNGSSGSAFRPAAGISRQEMAAMIVRAYEILHGTAVQRANGGHTFSDMSGAQAWAKEAVAKAHELGLVNGSGNGKFRPLAGGTRAESAKLIVALLESRP</sequence>
<dbReference type="Proteomes" id="UP000256977">
    <property type="component" value="Unassembled WGS sequence"/>
</dbReference>
<evidence type="ECO:0000313" key="5">
    <source>
        <dbReference type="EMBL" id="RED55398.1"/>
    </source>
</evidence>